<evidence type="ECO:0000256" key="1">
    <source>
        <dbReference type="SAM" id="SignalP"/>
    </source>
</evidence>
<reference evidence="2 3" key="1">
    <citation type="journal article" date="2021" name="bioRxiv">
        <title>Chromosome-scale and haplotype-resolved genome assembly of a tetraploid potato cultivar.</title>
        <authorList>
            <person name="Sun H."/>
            <person name="Jiao W.-B."/>
            <person name="Krause K."/>
            <person name="Campoy J.A."/>
            <person name="Goel M."/>
            <person name="Folz-Donahue K."/>
            <person name="Kukat C."/>
            <person name="Huettel B."/>
            <person name="Schneeberger K."/>
        </authorList>
    </citation>
    <scope>NUCLEOTIDE SEQUENCE [LARGE SCALE GENOMIC DNA]</scope>
    <source>
        <strain evidence="2">SolTubOtavaFocal</strain>
        <tissue evidence="2">Leaves</tissue>
    </source>
</reference>
<dbReference type="EMBL" id="JAIVGD010000026">
    <property type="protein sequence ID" value="KAH0740144.1"/>
    <property type="molecule type" value="Genomic_DNA"/>
</dbReference>
<proteinExistence type="predicted"/>
<gene>
    <name evidence="2" type="ORF">KY290_033187</name>
</gene>
<evidence type="ECO:0000313" key="3">
    <source>
        <dbReference type="Proteomes" id="UP000826656"/>
    </source>
</evidence>
<feature type="signal peptide" evidence="1">
    <location>
        <begin position="1"/>
        <end position="25"/>
    </location>
</feature>
<evidence type="ECO:0000313" key="2">
    <source>
        <dbReference type="EMBL" id="KAH0740144.1"/>
    </source>
</evidence>
<dbReference type="Proteomes" id="UP000826656">
    <property type="component" value="Unassembled WGS sequence"/>
</dbReference>
<keyword evidence="1" id="KW-0732">Signal</keyword>
<feature type="chain" id="PRO_5047482317" evidence="1">
    <location>
        <begin position="26"/>
        <end position="60"/>
    </location>
</feature>
<name>A0ABQ7U0Q5_SOLTU</name>
<protein>
    <submittedName>
        <fullName evidence="2">Uncharacterized protein</fullName>
    </submittedName>
</protein>
<sequence>MASSMRLIFFTLLVFIALIFTQIKAEAEVKSVDDEVEVVKSHVSTSAELDHLKSKIQSLG</sequence>
<comment type="caution">
    <text evidence="2">The sequence shown here is derived from an EMBL/GenBank/DDBJ whole genome shotgun (WGS) entry which is preliminary data.</text>
</comment>
<organism evidence="2 3">
    <name type="scientific">Solanum tuberosum</name>
    <name type="common">Potato</name>
    <dbReference type="NCBI Taxonomy" id="4113"/>
    <lineage>
        <taxon>Eukaryota</taxon>
        <taxon>Viridiplantae</taxon>
        <taxon>Streptophyta</taxon>
        <taxon>Embryophyta</taxon>
        <taxon>Tracheophyta</taxon>
        <taxon>Spermatophyta</taxon>
        <taxon>Magnoliopsida</taxon>
        <taxon>eudicotyledons</taxon>
        <taxon>Gunneridae</taxon>
        <taxon>Pentapetalae</taxon>
        <taxon>asterids</taxon>
        <taxon>lamiids</taxon>
        <taxon>Solanales</taxon>
        <taxon>Solanaceae</taxon>
        <taxon>Solanoideae</taxon>
        <taxon>Solaneae</taxon>
        <taxon>Solanum</taxon>
    </lineage>
</organism>
<accession>A0ABQ7U0Q5</accession>
<keyword evidence="3" id="KW-1185">Reference proteome</keyword>